<keyword evidence="4" id="KW-0804">Transcription</keyword>
<evidence type="ECO:0000259" key="6">
    <source>
        <dbReference type="PROSITE" id="PS51464"/>
    </source>
</evidence>
<dbReference type="EMBL" id="JAQSIO010000004">
    <property type="protein sequence ID" value="MDD0815638.1"/>
    <property type="molecule type" value="Genomic_DNA"/>
</dbReference>
<protein>
    <submittedName>
        <fullName evidence="7">MurR/RpiR family transcriptional regulator</fullName>
    </submittedName>
</protein>
<proteinExistence type="predicted"/>
<feature type="domain" description="HTH rpiR-type" evidence="5">
    <location>
        <begin position="1"/>
        <end position="77"/>
    </location>
</feature>
<dbReference type="Gene3D" id="3.40.50.10490">
    <property type="entry name" value="Glucose-6-phosphate isomerase like protein, domain 1"/>
    <property type="match status" value="1"/>
</dbReference>
<comment type="caution">
    <text evidence="7">The sequence shown here is derived from an EMBL/GenBank/DDBJ whole genome shotgun (WGS) entry which is preliminary data.</text>
</comment>
<dbReference type="InterPro" id="IPR001347">
    <property type="entry name" value="SIS_dom"/>
</dbReference>
<dbReference type="Gene3D" id="1.10.10.10">
    <property type="entry name" value="Winged helix-like DNA-binding domain superfamily/Winged helix DNA-binding domain"/>
    <property type="match status" value="1"/>
</dbReference>
<dbReference type="InterPro" id="IPR035472">
    <property type="entry name" value="RpiR-like_SIS"/>
</dbReference>
<dbReference type="PANTHER" id="PTHR30514">
    <property type="entry name" value="GLUCOKINASE"/>
    <property type="match status" value="1"/>
</dbReference>
<dbReference type="InterPro" id="IPR047640">
    <property type="entry name" value="RpiR-like"/>
</dbReference>
<evidence type="ECO:0000256" key="2">
    <source>
        <dbReference type="ARBA" id="ARBA00023125"/>
    </source>
</evidence>
<dbReference type="InterPro" id="IPR000281">
    <property type="entry name" value="HTH_RpiR"/>
</dbReference>
<keyword evidence="8" id="KW-1185">Reference proteome</keyword>
<keyword evidence="2" id="KW-0238">DNA-binding</keyword>
<accession>A0ABT5MGG1</accession>
<evidence type="ECO:0000256" key="3">
    <source>
        <dbReference type="ARBA" id="ARBA00023152"/>
    </source>
</evidence>
<dbReference type="PANTHER" id="PTHR30514:SF18">
    <property type="entry name" value="RPIR-FAMILY TRANSCRIPTIONAL REGULATOR"/>
    <property type="match status" value="1"/>
</dbReference>
<sequence length="295" mass="31941">MPLTDRLLRHAATLTTSERALADAFMRRYPESLLDSASVMAAQAGTSASTVVRLFAKLGYASLDEARREARGELSARLQTAAQRAPATLGGERSLQQCVDDALLHDQHNLAATRDGLDMAVFQQVVDVLVKAPGRVFVLAEKNSAPVSAFLVAHLNLCRPGVQDLGLGAPALVDKLLWVQPEDVLLVFTVRRYSTGALHAARHFRQLGCPVLVLTDSPASPMLEHATQALLVQTANASPFDSYTSAFFLCNALVSAVAQQHRDTVRQALERRDALWQDFPSDAVVGPRKAGPARR</sequence>
<evidence type="ECO:0000313" key="8">
    <source>
        <dbReference type="Proteomes" id="UP001528672"/>
    </source>
</evidence>
<keyword evidence="3" id="KW-0324">Glycolysis</keyword>
<name>A0ABT5MGG1_9BURK</name>
<dbReference type="InterPro" id="IPR036388">
    <property type="entry name" value="WH-like_DNA-bd_sf"/>
</dbReference>
<organism evidence="7 8">
    <name type="scientific">Curvibacter microcysteis</name>
    <dbReference type="NCBI Taxonomy" id="3026419"/>
    <lineage>
        <taxon>Bacteria</taxon>
        <taxon>Pseudomonadati</taxon>
        <taxon>Pseudomonadota</taxon>
        <taxon>Betaproteobacteria</taxon>
        <taxon>Burkholderiales</taxon>
        <taxon>Comamonadaceae</taxon>
        <taxon>Curvibacter</taxon>
    </lineage>
</organism>
<gene>
    <name evidence="7" type="ORF">PSQ39_13455</name>
</gene>
<evidence type="ECO:0000256" key="4">
    <source>
        <dbReference type="ARBA" id="ARBA00023163"/>
    </source>
</evidence>
<dbReference type="PROSITE" id="PS51071">
    <property type="entry name" value="HTH_RPIR"/>
    <property type="match status" value="1"/>
</dbReference>
<evidence type="ECO:0000313" key="7">
    <source>
        <dbReference type="EMBL" id="MDD0815638.1"/>
    </source>
</evidence>
<dbReference type="InterPro" id="IPR009057">
    <property type="entry name" value="Homeodomain-like_sf"/>
</dbReference>
<dbReference type="SUPFAM" id="SSF46689">
    <property type="entry name" value="Homeodomain-like"/>
    <property type="match status" value="1"/>
</dbReference>
<dbReference type="Pfam" id="PF01380">
    <property type="entry name" value="SIS"/>
    <property type="match status" value="1"/>
</dbReference>
<dbReference type="SUPFAM" id="SSF53697">
    <property type="entry name" value="SIS domain"/>
    <property type="match status" value="1"/>
</dbReference>
<dbReference type="CDD" id="cd05013">
    <property type="entry name" value="SIS_RpiR"/>
    <property type="match status" value="1"/>
</dbReference>
<dbReference type="InterPro" id="IPR046348">
    <property type="entry name" value="SIS_dom_sf"/>
</dbReference>
<evidence type="ECO:0000259" key="5">
    <source>
        <dbReference type="PROSITE" id="PS51071"/>
    </source>
</evidence>
<dbReference type="RefSeq" id="WP_273927326.1">
    <property type="nucleotide sequence ID" value="NZ_JAQSIN010000003.1"/>
</dbReference>
<feature type="domain" description="SIS" evidence="6">
    <location>
        <begin position="125"/>
        <end position="263"/>
    </location>
</feature>
<dbReference type="PROSITE" id="PS51464">
    <property type="entry name" value="SIS"/>
    <property type="match status" value="1"/>
</dbReference>
<evidence type="ECO:0000256" key="1">
    <source>
        <dbReference type="ARBA" id="ARBA00023015"/>
    </source>
</evidence>
<keyword evidence="1" id="KW-0805">Transcription regulation</keyword>
<dbReference type="Proteomes" id="UP001528672">
    <property type="component" value="Unassembled WGS sequence"/>
</dbReference>
<reference evidence="7 8" key="1">
    <citation type="submission" date="2023-02" db="EMBL/GenBank/DDBJ databases">
        <title>Bacterial whole genome sequence for Curvibacter sp. HBC28.</title>
        <authorList>
            <person name="Le V."/>
            <person name="Ko S.-R."/>
            <person name="Ahn C.-Y."/>
            <person name="Oh H.-M."/>
        </authorList>
    </citation>
    <scope>NUCLEOTIDE SEQUENCE [LARGE SCALE GENOMIC DNA]</scope>
    <source>
        <strain evidence="7 8">HBC28</strain>
    </source>
</reference>